<dbReference type="AlphaFoldDB" id="A0A7S0YEU9"/>
<organism evidence="1">
    <name type="scientific">Polytomella parva</name>
    <dbReference type="NCBI Taxonomy" id="51329"/>
    <lineage>
        <taxon>Eukaryota</taxon>
        <taxon>Viridiplantae</taxon>
        <taxon>Chlorophyta</taxon>
        <taxon>core chlorophytes</taxon>
        <taxon>Chlorophyceae</taxon>
        <taxon>CS clade</taxon>
        <taxon>Chlamydomonadales</taxon>
        <taxon>Chlamydomonadaceae</taxon>
        <taxon>Polytomella</taxon>
    </lineage>
</organism>
<dbReference type="EMBL" id="HBFM01014092">
    <property type="protein sequence ID" value="CAD8772405.1"/>
    <property type="molecule type" value="Transcribed_RNA"/>
</dbReference>
<accession>A0A7S0YEU9</accession>
<name>A0A7S0YEU9_9CHLO</name>
<evidence type="ECO:0000313" key="1">
    <source>
        <dbReference type="EMBL" id="CAD8772405.1"/>
    </source>
</evidence>
<gene>
    <name evidence="1" type="ORF">PPAR00522_LOCUS8810</name>
</gene>
<protein>
    <submittedName>
        <fullName evidence="1">Uncharacterized protein</fullName>
    </submittedName>
</protein>
<reference evidence="1" key="1">
    <citation type="submission" date="2021-01" db="EMBL/GenBank/DDBJ databases">
        <authorList>
            <person name="Corre E."/>
            <person name="Pelletier E."/>
            <person name="Niang G."/>
            <person name="Scheremetjew M."/>
            <person name="Finn R."/>
            <person name="Kale V."/>
            <person name="Holt S."/>
            <person name="Cochrane G."/>
            <person name="Meng A."/>
            <person name="Brown T."/>
            <person name="Cohen L."/>
        </authorList>
    </citation>
    <scope>NUCLEOTIDE SEQUENCE</scope>
    <source>
        <strain evidence="1">SAG 63-3</strain>
    </source>
</reference>
<sequence length="236" mass="27093">MLVNLYRRVGFSFSKNLAVLNTKTFTTGVNGGNISKESLNNEDLKKEELEKYFFTSGQNVTPKLSQDTEDTKELPKPWIIKGKSVPTYIQFILERIPSHLTTYKKKHCTPRFLKKHAASIATEFSSLTRAEMREYFNKQAEISKQVGKSRRILTGYNIFQQENVKKVRESLLQNPNYNGDIGGDSFVEVAKKWTSLTVEEKNVYNMRAIERAKIINQPKGRLLVGRTPGLIREEII</sequence>
<dbReference type="SUPFAM" id="SSF47095">
    <property type="entry name" value="HMG-box"/>
    <property type="match status" value="1"/>
</dbReference>
<dbReference type="InterPro" id="IPR036910">
    <property type="entry name" value="HMG_box_dom_sf"/>
</dbReference>
<dbReference type="Gene3D" id="1.10.30.10">
    <property type="entry name" value="High mobility group box domain"/>
    <property type="match status" value="1"/>
</dbReference>
<proteinExistence type="predicted"/>